<sequence>ACGSRFPAEVGLAAEGRVLGSDAEEPPAVRRRTQLPCTHGIFEWRLEGSLELGSSGGGDETMVVSFSDSSGEVFGVQPRVAAADPEARRHIKELLDALLRCGTSPGHVIAVVRHGMPGDVDGGFTLEGSRAEWC</sequence>
<name>A0A813ITG2_POLGL</name>
<evidence type="ECO:0000313" key="1">
    <source>
        <dbReference type="EMBL" id="CAE8657114.1"/>
    </source>
</evidence>
<comment type="caution">
    <text evidence="1">The sequence shown here is derived from an EMBL/GenBank/DDBJ whole genome shotgun (WGS) entry which is preliminary data.</text>
</comment>
<evidence type="ECO:0000313" key="2">
    <source>
        <dbReference type="Proteomes" id="UP000626109"/>
    </source>
</evidence>
<feature type="non-terminal residue" evidence="1">
    <location>
        <position position="1"/>
    </location>
</feature>
<accession>A0A813ITG2</accession>
<dbReference type="Proteomes" id="UP000626109">
    <property type="component" value="Unassembled WGS sequence"/>
</dbReference>
<reference evidence="1" key="1">
    <citation type="submission" date="2021-02" db="EMBL/GenBank/DDBJ databases">
        <authorList>
            <person name="Dougan E. K."/>
            <person name="Rhodes N."/>
            <person name="Thang M."/>
            <person name="Chan C."/>
        </authorList>
    </citation>
    <scope>NUCLEOTIDE SEQUENCE</scope>
</reference>
<gene>
    <name evidence="1" type="ORF">PGLA2088_LOCUS12609</name>
</gene>
<organism evidence="1 2">
    <name type="scientific">Polarella glacialis</name>
    <name type="common">Dinoflagellate</name>
    <dbReference type="NCBI Taxonomy" id="89957"/>
    <lineage>
        <taxon>Eukaryota</taxon>
        <taxon>Sar</taxon>
        <taxon>Alveolata</taxon>
        <taxon>Dinophyceae</taxon>
        <taxon>Suessiales</taxon>
        <taxon>Suessiaceae</taxon>
        <taxon>Polarella</taxon>
    </lineage>
</organism>
<dbReference type="EMBL" id="CAJNNW010014908">
    <property type="protein sequence ID" value="CAE8657114.1"/>
    <property type="molecule type" value="Genomic_DNA"/>
</dbReference>
<protein>
    <submittedName>
        <fullName evidence="1">Uncharacterized protein</fullName>
    </submittedName>
</protein>
<proteinExistence type="predicted"/>
<dbReference type="AlphaFoldDB" id="A0A813ITG2"/>